<dbReference type="OrthoDB" id="9801997at2"/>
<dbReference type="PANTHER" id="PTHR35446:SF2">
    <property type="entry name" value="CARBOXYMUCONOLACTONE DECARBOXYLASE-LIKE DOMAIN-CONTAINING PROTEIN"/>
    <property type="match status" value="1"/>
</dbReference>
<keyword evidence="3" id="KW-1185">Reference proteome</keyword>
<dbReference type="PANTHER" id="PTHR35446">
    <property type="entry name" value="SI:CH211-175M2.5"/>
    <property type="match status" value="1"/>
</dbReference>
<dbReference type="EMBL" id="RAHX01000001">
    <property type="protein sequence ID" value="RJY10062.1"/>
    <property type="molecule type" value="Genomic_DNA"/>
</dbReference>
<dbReference type="InterPro" id="IPR029032">
    <property type="entry name" value="AhpD-like"/>
</dbReference>
<sequence length="190" mass="20769">MARIAPLTLDELPQDTRRALVFAQETMGFTANDVLTMARWPQLLSALEQLVGTIYESTEIDPLLKRLIALVASSASGCRYCQAHTAHGAVKQAGGDEAKVAAVWEYATSPLFTKAERAALDLALAAAQQPNASNDEHFEALRAHYSERQILEIVAMISLFGLLNRWNSTLATELETAPLDVASKTIPDFR</sequence>
<organism evidence="2 3">
    <name type="scientific">Aurantiacibacter aquimixticola</name>
    <dbReference type="NCBI Taxonomy" id="1958945"/>
    <lineage>
        <taxon>Bacteria</taxon>
        <taxon>Pseudomonadati</taxon>
        <taxon>Pseudomonadota</taxon>
        <taxon>Alphaproteobacteria</taxon>
        <taxon>Sphingomonadales</taxon>
        <taxon>Erythrobacteraceae</taxon>
        <taxon>Aurantiacibacter</taxon>
    </lineage>
</organism>
<proteinExistence type="predicted"/>
<feature type="domain" description="Carboxymuconolactone decarboxylase-like" evidence="1">
    <location>
        <begin position="41"/>
        <end position="123"/>
    </location>
</feature>
<dbReference type="SUPFAM" id="SSF69118">
    <property type="entry name" value="AhpD-like"/>
    <property type="match status" value="1"/>
</dbReference>
<reference evidence="2 3" key="1">
    <citation type="journal article" date="2017" name="Int. J. Syst. Evol. Microbiol.">
        <title>Erythrobacter aquimixticola sp. nov., isolated from the junction between the ocean and a freshwater spring.</title>
        <authorList>
            <person name="Park S."/>
            <person name="Jung Y.T."/>
            <person name="Choi S.J."/>
            <person name="Yoon J.H."/>
        </authorList>
    </citation>
    <scope>NUCLEOTIDE SEQUENCE [LARGE SCALE GENOMIC DNA]</scope>
    <source>
        <strain evidence="2 3">JSSK-14</strain>
    </source>
</reference>
<comment type="caution">
    <text evidence="2">The sequence shown here is derived from an EMBL/GenBank/DDBJ whole genome shotgun (WGS) entry which is preliminary data.</text>
</comment>
<dbReference type="Gene3D" id="1.20.1290.10">
    <property type="entry name" value="AhpD-like"/>
    <property type="match status" value="1"/>
</dbReference>
<dbReference type="InterPro" id="IPR003779">
    <property type="entry name" value="CMD-like"/>
</dbReference>
<dbReference type="Pfam" id="PF02627">
    <property type="entry name" value="CMD"/>
    <property type="match status" value="1"/>
</dbReference>
<evidence type="ECO:0000313" key="3">
    <source>
        <dbReference type="Proteomes" id="UP000285232"/>
    </source>
</evidence>
<gene>
    <name evidence="2" type="ORF">D6201_12480</name>
</gene>
<evidence type="ECO:0000313" key="2">
    <source>
        <dbReference type="EMBL" id="RJY10062.1"/>
    </source>
</evidence>
<evidence type="ECO:0000259" key="1">
    <source>
        <dbReference type="Pfam" id="PF02627"/>
    </source>
</evidence>
<dbReference type="RefSeq" id="WP_120049070.1">
    <property type="nucleotide sequence ID" value="NZ_RAHX01000001.1"/>
</dbReference>
<dbReference type="AlphaFoldDB" id="A0A419RW93"/>
<protein>
    <submittedName>
        <fullName evidence="2">Carboxymuconolactone decarboxylase</fullName>
    </submittedName>
</protein>
<dbReference type="Proteomes" id="UP000285232">
    <property type="component" value="Unassembled WGS sequence"/>
</dbReference>
<accession>A0A419RW93</accession>
<dbReference type="GO" id="GO:0051920">
    <property type="term" value="F:peroxiredoxin activity"/>
    <property type="evidence" value="ECO:0007669"/>
    <property type="project" value="InterPro"/>
</dbReference>
<name>A0A419RW93_9SPHN</name>